<keyword evidence="3" id="KW-1185">Reference proteome</keyword>
<proteinExistence type="predicted"/>
<name>A0AAD4SE81_9MAGN</name>
<feature type="region of interest" description="Disordered" evidence="1">
    <location>
        <begin position="1"/>
        <end position="28"/>
    </location>
</feature>
<dbReference type="AlphaFoldDB" id="A0AAD4SE81"/>
<organism evidence="2 3">
    <name type="scientific">Papaver atlanticum</name>
    <dbReference type="NCBI Taxonomy" id="357466"/>
    <lineage>
        <taxon>Eukaryota</taxon>
        <taxon>Viridiplantae</taxon>
        <taxon>Streptophyta</taxon>
        <taxon>Embryophyta</taxon>
        <taxon>Tracheophyta</taxon>
        <taxon>Spermatophyta</taxon>
        <taxon>Magnoliopsida</taxon>
        <taxon>Ranunculales</taxon>
        <taxon>Papaveraceae</taxon>
        <taxon>Papaveroideae</taxon>
        <taxon>Papaver</taxon>
    </lineage>
</organism>
<evidence type="ECO:0000313" key="2">
    <source>
        <dbReference type="EMBL" id="KAI3903433.1"/>
    </source>
</evidence>
<accession>A0AAD4SE81</accession>
<dbReference type="Proteomes" id="UP001202328">
    <property type="component" value="Unassembled WGS sequence"/>
</dbReference>
<dbReference type="EMBL" id="JAJJMB010011222">
    <property type="protein sequence ID" value="KAI3903433.1"/>
    <property type="molecule type" value="Genomic_DNA"/>
</dbReference>
<reference evidence="2" key="1">
    <citation type="submission" date="2022-04" db="EMBL/GenBank/DDBJ databases">
        <title>A functionally conserved STORR gene fusion in Papaver species that diverged 16.8 million years ago.</title>
        <authorList>
            <person name="Catania T."/>
        </authorList>
    </citation>
    <scope>NUCLEOTIDE SEQUENCE</scope>
    <source>
        <strain evidence="2">S-188037</strain>
    </source>
</reference>
<sequence length="52" mass="6487">MKNRQRHYLDTTGSRKTTQVWDYSSPRPIKRRREEEISDFLYSSRQSVKRRR</sequence>
<gene>
    <name evidence="2" type="ORF">MKW98_032087</name>
</gene>
<protein>
    <submittedName>
        <fullName evidence="2">Uncharacterized protein</fullName>
    </submittedName>
</protein>
<feature type="compositionally biased region" description="Polar residues" evidence="1">
    <location>
        <begin position="11"/>
        <end position="22"/>
    </location>
</feature>
<evidence type="ECO:0000256" key="1">
    <source>
        <dbReference type="SAM" id="MobiDB-lite"/>
    </source>
</evidence>
<evidence type="ECO:0000313" key="3">
    <source>
        <dbReference type="Proteomes" id="UP001202328"/>
    </source>
</evidence>
<comment type="caution">
    <text evidence="2">The sequence shown here is derived from an EMBL/GenBank/DDBJ whole genome shotgun (WGS) entry which is preliminary data.</text>
</comment>